<comment type="similarity">
    <text evidence="2 4">Belongs to the AB hydrolase superfamily. Lipase family.</text>
</comment>
<dbReference type="PRINTS" id="PR00821">
    <property type="entry name" value="TAGLIPASE"/>
</dbReference>
<dbReference type="EMBL" id="JI484234">
    <property type="protein sequence ID" value="AEB26285.1"/>
    <property type="molecule type" value="mRNA"/>
</dbReference>
<dbReference type="PANTHER" id="PTHR11610">
    <property type="entry name" value="LIPASE"/>
    <property type="match status" value="1"/>
</dbReference>
<evidence type="ECO:0000256" key="4">
    <source>
        <dbReference type="RuleBase" id="RU004262"/>
    </source>
</evidence>
<evidence type="ECO:0000256" key="5">
    <source>
        <dbReference type="SAM" id="SignalP"/>
    </source>
</evidence>
<dbReference type="InterPro" id="IPR029058">
    <property type="entry name" value="AB_hydrolase_fold"/>
</dbReference>
<organism evidence="7">
    <name type="scientific">Epiphyas postvittana</name>
    <name type="common">Light brown apple moth</name>
    <dbReference type="NCBI Taxonomy" id="65032"/>
    <lineage>
        <taxon>Eukaryota</taxon>
        <taxon>Metazoa</taxon>
        <taxon>Ecdysozoa</taxon>
        <taxon>Arthropoda</taxon>
        <taxon>Hexapoda</taxon>
        <taxon>Insecta</taxon>
        <taxon>Pterygota</taxon>
        <taxon>Neoptera</taxon>
        <taxon>Endopterygota</taxon>
        <taxon>Lepidoptera</taxon>
        <taxon>Glossata</taxon>
        <taxon>Ditrysia</taxon>
        <taxon>Tortricoidea</taxon>
        <taxon>Tortricidae</taxon>
        <taxon>Tortricinae</taxon>
        <taxon>Epiphyas</taxon>
    </lineage>
</organism>
<dbReference type="GO" id="GO:0016042">
    <property type="term" value="P:lipid catabolic process"/>
    <property type="evidence" value="ECO:0007669"/>
    <property type="project" value="TreeGrafter"/>
</dbReference>
<evidence type="ECO:0000256" key="1">
    <source>
        <dbReference type="ARBA" id="ARBA00004613"/>
    </source>
</evidence>
<feature type="domain" description="Lipase" evidence="6">
    <location>
        <begin position="74"/>
        <end position="311"/>
    </location>
</feature>
<keyword evidence="5" id="KW-0732">Signal</keyword>
<proteinExistence type="evidence at transcript level"/>
<dbReference type="Gene3D" id="3.40.50.1820">
    <property type="entry name" value="alpha/beta hydrolase"/>
    <property type="match status" value="1"/>
</dbReference>
<protein>
    <submittedName>
        <fullName evidence="7">Pancreatic lipase-like protein</fullName>
    </submittedName>
</protein>
<dbReference type="GO" id="GO:0016298">
    <property type="term" value="F:lipase activity"/>
    <property type="evidence" value="ECO:0007669"/>
    <property type="project" value="InterPro"/>
</dbReference>
<comment type="subcellular location">
    <subcellularLocation>
        <location evidence="1">Secreted</location>
    </subcellularLocation>
</comment>
<dbReference type="InterPro" id="IPR000734">
    <property type="entry name" value="TAG_lipase"/>
</dbReference>
<name>F5GTG1_EPIPO</name>
<dbReference type="SUPFAM" id="SSF53474">
    <property type="entry name" value="alpha/beta-Hydrolases"/>
    <property type="match status" value="1"/>
</dbReference>
<gene>
    <name evidence="7" type="primary">Lip17</name>
</gene>
<dbReference type="GO" id="GO:0005615">
    <property type="term" value="C:extracellular space"/>
    <property type="evidence" value="ECO:0007669"/>
    <property type="project" value="TreeGrafter"/>
</dbReference>
<sequence>MLRASFVCFVVVFCFVAACLCDPVPDMTPKSERNAAARNTYYITSYAGGANANNVPVENSIDGVAALGYLDGTQTVTIVVHGRDSSAFSDFAFEIRNAIVATELNSAVIVVDWSAIAGSGYNQARALVPQVAQDLSNFIVLLEAGQRLNRNLLHIIGFDLGAHVAGITSRITASRARKITALSPAGVGWDIRSQRLLSSDAQLVEVIHTDAVGGGAFGMVVTERVGSLDFFPNGGTRQPGCSNNDNACHHNRAWQLFVATVQMGGHLTGTRCDTLVQALNNRCTAFGTAVMGTNVQTKLAQGMYALTTGRAFPYTA</sequence>
<evidence type="ECO:0000259" key="6">
    <source>
        <dbReference type="Pfam" id="PF00151"/>
    </source>
</evidence>
<accession>F5GTG1</accession>
<evidence type="ECO:0000313" key="7">
    <source>
        <dbReference type="EMBL" id="AEB26285.1"/>
    </source>
</evidence>
<dbReference type="AlphaFoldDB" id="F5GTG1"/>
<evidence type="ECO:0000256" key="3">
    <source>
        <dbReference type="ARBA" id="ARBA00022525"/>
    </source>
</evidence>
<dbReference type="InterPro" id="IPR013818">
    <property type="entry name" value="Lipase"/>
</dbReference>
<feature type="signal peptide" evidence="5">
    <location>
        <begin position="1"/>
        <end position="21"/>
    </location>
</feature>
<keyword evidence="3" id="KW-0964">Secreted</keyword>
<dbReference type="PROSITE" id="PS51257">
    <property type="entry name" value="PROKAR_LIPOPROTEIN"/>
    <property type="match status" value="1"/>
</dbReference>
<evidence type="ECO:0000256" key="2">
    <source>
        <dbReference type="ARBA" id="ARBA00010701"/>
    </source>
</evidence>
<reference evidence="7" key="1">
    <citation type="journal article" date="2011" name="J. Insect Physiol.">
        <title>The effects of the broad-specificity lipase inhibitor, tetrahydrolipstatin, on the growth, development and survival of the larvae of Epiphyas postvittana (Walker) (Tortricidae, Lepidoptera).</title>
        <authorList>
            <person name="Markwick N.P."/>
            <person name="Poulton J."/>
            <person name="McGhie T.K."/>
            <person name="Wohlers M.W."/>
            <person name="Christeller J.T."/>
        </authorList>
    </citation>
    <scope>NUCLEOTIDE SEQUENCE</scope>
    <source>
        <tissue evidence="7">Midgut</tissue>
    </source>
</reference>
<feature type="chain" id="PRO_5003322839" evidence="5">
    <location>
        <begin position="22"/>
        <end position="316"/>
    </location>
</feature>
<dbReference type="Pfam" id="PF00151">
    <property type="entry name" value="Lipase"/>
    <property type="match status" value="1"/>
</dbReference>
<dbReference type="PANTHER" id="PTHR11610:SF173">
    <property type="entry name" value="LIPASE DOMAIN-CONTAINING PROTEIN-RELATED"/>
    <property type="match status" value="1"/>
</dbReference>